<evidence type="ECO:0000313" key="4">
    <source>
        <dbReference type="Proteomes" id="UP000016931"/>
    </source>
</evidence>
<dbReference type="OMA" id="VYTACRT"/>
<dbReference type="SUPFAM" id="SSF141673">
    <property type="entry name" value="MOSC N-terminal domain-like"/>
    <property type="match status" value="1"/>
</dbReference>
<dbReference type="Pfam" id="PF03476">
    <property type="entry name" value="MOSC_N"/>
    <property type="match status" value="1"/>
</dbReference>
<dbReference type="Pfam" id="PF03473">
    <property type="entry name" value="MOSC"/>
    <property type="match status" value="1"/>
</dbReference>
<dbReference type="OrthoDB" id="17255at2759"/>
<reference evidence="3 4" key="1">
    <citation type="journal article" date="2012" name="PLoS Pathog.">
        <title>Diverse lifestyles and strategies of plant pathogenesis encoded in the genomes of eighteen Dothideomycetes fungi.</title>
        <authorList>
            <person name="Ohm R.A."/>
            <person name="Feau N."/>
            <person name="Henrissat B."/>
            <person name="Schoch C.L."/>
            <person name="Horwitz B.A."/>
            <person name="Barry K.W."/>
            <person name="Condon B.J."/>
            <person name="Copeland A.C."/>
            <person name="Dhillon B."/>
            <person name="Glaser F."/>
            <person name="Hesse C.N."/>
            <person name="Kosti I."/>
            <person name="LaButti K."/>
            <person name="Lindquist E.A."/>
            <person name="Lucas S."/>
            <person name="Salamov A.A."/>
            <person name="Bradshaw R.E."/>
            <person name="Ciuffetti L."/>
            <person name="Hamelin R.C."/>
            <person name="Kema G.H.J."/>
            <person name="Lawrence C."/>
            <person name="Scott J.A."/>
            <person name="Spatafora J.W."/>
            <person name="Turgeon B.G."/>
            <person name="de Wit P.J.G.M."/>
            <person name="Zhong S."/>
            <person name="Goodwin S.B."/>
            <person name="Grigoriev I.V."/>
        </authorList>
    </citation>
    <scope>NUCLEOTIDE SEQUENCE [LARGE SCALE GENOMIC DNA]</scope>
    <source>
        <strain evidence="3 4">SO2202</strain>
    </source>
</reference>
<keyword evidence="4" id="KW-1185">Reference proteome</keyword>
<dbReference type="eggNOG" id="KOG2362">
    <property type="taxonomic scope" value="Eukaryota"/>
</dbReference>
<sequence>MASRTFLEHYIAYLTSWKGFLAVVFVAVLSWGVWSERRRRLARARLERKDVVSGCFRLGLYGRSELDDQYLEEGDSRRRQHDHHYGEKQQRAVVKAIFVYPIKSCGGVELQRGGIISTGMVCDRIFSFAQLVSTDTTHEWRFITQRQFPKLALLQTELWLPDVEQVSENTELDKIGSWSMNGGCVVVRFPYPTDARYGSSAETVTIRLPLNATYERSRAKQYVEENVTIWTDRPLAINITNEIDPNSLAKLKYFLGVSNPLGLFKQHDDQLRKISRSLPPNSADQDYRVGFPDAFPIHIMNMASIRDIDASLPEETATKGRLDARRFRANIYVSGPDAYTEDRWKRIAIGNTASENGRQSIPAKFHAACRTARCQLPNVDPLTGIKDRHEPATTLTRTRQVDEGAKPHPCLGLSIIPMFERGVVRIGDEVTVLETGEHYYQKMFPSS</sequence>
<dbReference type="SUPFAM" id="SSF50800">
    <property type="entry name" value="PK beta-barrel domain-like"/>
    <property type="match status" value="1"/>
</dbReference>
<feature type="transmembrane region" description="Helical" evidence="1">
    <location>
        <begin position="12"/>
        <end position="34"/>
    </location>
</feature>
<keyword evidence="1" id="KW-0812">Transmembrane</keyword>
<dbReference type="HOGENOM" id="CLU_028286_7_1_1"/>
<accession>M3D767</accession>
<name>M3D767_SPHMS</name>
<evidence type="ECO:0000313" key="3">
    <source>
        <dbReference type="EMBL" id="EMF13724.1"/>
    </source>
</evidence>
<dbReference type="GO" id="GO:0003824">
    <property type="term" value="F:catalytic activity"/>
    <property type="evidence" value="ECO:0007669"/>
    <property type="project" value="InterPro"/>
</dbReference>
<dbReference type="PANTHER" id="PTHR14237">
    <property type="entry name" value="MOLYBDOPTERIN COFACTOR SULFURASE MOSC"/>
    <property type="match status" value="1"/>
</dbReference>
<dbReference type="InterPro" id="IPR011037">
    <property type="entry name" value="Pyrv_Knase-like_insert_dom_sf"/>
</dbReference>
<feature type="domain" description="MOSC" evidence="2">
    <location>
        <begin position="269"/>
        <end position="433"/>
    </location>
</feature>
<evidence type="ECO:0000256" key="1">
    <source>
        <dbReference type="SAM" id="Phobius"/>
    </source>
</evidence>
<dbReference type="InterPro" id="IPR005302">
    <property type="entry name" value="MoCF_Sase_C"/>
</dbReference>
<dbReference type="AlphaFoldDB" id="M3D767"/>
<dbReference type="EMBL" id="KB456263">
    <property type="protein sequence ID" value="EMF13724.1"/>
    <property type="molecule type" value="Genomic_DNA"/>
</dbReference>
<dbReference type="GO" id="GO:0030170">
    <property type="term" value="F:pyridoxal phosphate binding"/>
    <property type="evidence" value="ECO:0007669"/>
    <property type="project" value="InterPro"/>
</dbReference>
<gene>
    <name evidence="3" type="ORF">SEPMUDRAFT_148932</name>
</gene>
<dbReference type="STRING" id="692275.M3D767"/>
<keyword evidence="1" id="KW-0472">Membrane</keyword>
<evidence type="ECO:0000259" key="2">
    <source>
        <dbReference type="PROSITE" id="PS51340"/>
    </source>
</evidence>
<protein>
    <submittedName>
        <fullName evidence="3">MOSC-domain-containing protein</fullName>
    </submittedName>
</protein>
<proteinExistence type="predicted"/>
<keyword evidence="1" id="KW-1133">Transmembrane helix</keyword>
<organism evidence="3 4">
    <name type="scientific">Sphaerulina musiva (strain SO2202)</name>
    <name type="common">Poplar stem canker fungus</name>
    <name type="synonym">Septoria musiva</name>
    <dbReference type="NCBI Taxonomy" id="692275"/>
    <lineage>
        <taxon>Eukaryota</taxon>
        <taxon>Fungi</taxon>
        <taxon>Dikarya</taxon>
        <taxon>Ascomycota</taxon>
        <taxon>Pezizomycotina</taxon>
        <taxon>Dothideomycetes</taxon>
        <taxon>Dothideomycetidae</taxon>
        <taxon>Mycosphaerellales</taxon>
        <taxon>Mycosphaerellaceae</taxon>
        <taxon>Sphaerulina</taxon>
    </lineage>
</organism>
<dbReference type="GO" id="GO:0030151">
    <property type="term" value="F:molybdenum ion binding"/>
    <property type="evidence" value="ECO:0007669"/>
    <property type="project" value="InterPro"/>
</dbReference>
<dbReference type="GeneID" id="27902373"/>
<dbReference type="PROSITE" id="PS51340">
    <property type="entry name" value="MOSC"/>
    <property type="match status" value="1"/>
</dbReference>
<dbReference type="RefSeq" id="XP_016761845.1">
    <property type="nucleotide sequence ID" value="XM_016905236.1"/>
</dbReference>
<dbReference type="Proteomes" id="UP000016931">
    <property type="component" value="Unassembled WGS sequence"/>
</dbReference>
<dbReference type="InterPro" id="IPR005303">
    <property type="entry name" value="MOCOS_middle"/>
</dbReference>
<dbReference type="PANTHER" id="PTHR14237:SF23">
    <property type="entry name" value="MOSC DOMAIN PROTEIN (AFU_ORTHOLOGUE AFUA_7G05900)"/>
    <property type="match status" value="1"/>
</dbReference>